<evidence type="ECO:0008006" key="3">
    <source>
        <dbReference type="Google" id="ProtNLM"/>
    </source>
</evidence>
<dbReference type="InterPro" id="IPR025634">
    <property type="entry name" value="DUF4292"/>
</dbReference>
<gene>
    <name evidence="1" type="ORF">SAMN05421818_101191</name>
</gene>
<dbReference type="STRING" id="702745.SAMN05421818_101191"/>
<dbReference type="Proteomes" id="UP000243588">
    <property type="component" value="Unassembled WGS sequence"/>
</dbReference>
<reference evidence="2" key="1">
    <citation type="submission" date="2016-10" db="EMBL/GenBank/DDBJ databases">
        <authorList>
            <person name="Varghese N."/>
            <person name="Submissions S."/>
        </authorList>
    </citation>
    <scope>NUCLEOTIDE SEQUENCE [LARGE SCALE GENOMIC DNA]</scope>
    <source>
        <strain evidence="2">DSM 23313</strain>
    </source>
</reference>
<sequence>MKKIVFTFLCISLLISCKKGNSGSLLDEKDATNSKTVLTILNNHNKNNNDFTTSAIRSSASFESDKESRKFGMDIFIEKDKQILINVRFLGFPVAKALVTPEQVQYYEKINGVYFEGDFSVLSKWVGTELDFNRFQNLLLGQAIDSKSFNKKLNSTIEDGLHKLEAAVEEDIQSAFYFEDKSGLLKKEEISETAKNRSVTINYPSYKKVDKFTTPTEINILARQEKTIHLNIRYDNVTFNEDLNFKYKVPSGYKRVGLN</sequence>
<dbReference type="RefSeq" id="WP_090404798.1">
    <property type="nucleotide sequence ID" value="NZ_FNDQ01000001.1"/>
</dbReference>
<name>A0A1G8B6C6_9FLAO</name>
<accession>A0A1G8B6C6</accession>
<evidence type="ECO:0000313" key="1">
    <source>
        <dbReference type="EMBL" id="SDH28736.1"/>
    </source>
</evidence>
<evidence type="ECO:0000313" key="2">
    <source>
        <dbReference type="Proteomes" id="UP000243588"/>
    </source>
</evidence>
<proteinExistence type="predicted"/>
<protein>
    <recommendedName>
        <fullName evidence="3">DUF4292 domain-containing protein</fullName>
    </recommendedName>
</protein>
<dbReference type="Gene3D" id="2.50.20.10">
    <property type="entry name" value="Lipoprotein localisation LolA/LolB/LppX"/>
    <property type="match status" value="1"/>
</dbReference>
<organism evidence="1 2">
    <name type="scientific">Myroides phaeus</name>
    <dbReference type="NCBI Taxonomy" id="702745"/>
    <lineage>
        <taxon>Bacteria</taxon>
        <taxon>Pseudomonadati</taxon>
        <taxon>Bacteroidota</taxon>
        <taxon>Flavobacteriia</taxon>
        <taxon>Flavobacteriales</taxon>
        <taxon>Flavobacteriaceae</taxon>
        <taxon>Myroides</taxon>
    </lineage>
</organism>
<dbReference type="AlphaFoldDB" id="A0A1G8B6C6"/>
<dbReference type="EMBL" id="FNDQ01000001">
    <property type="protein sequence ID" value="SDH28736.1"/>
    <property type="molecule type" value="Genomic_DNA"/>
</dbReference>
<dbReference type="PROSITE" id="PS51257">
    <property type="entry name" value="PROKAR_LIPOPROTEIN"/>
    <property type="match status" value="1"/>
</dbReference>
<keyword evidence="2" id="KW-1185">Reference proteome</keyword>
<dbReference type="Pfam" id="PF14125">
    <property type="entry name" value="DUF4292"/>
    <property type="match status" value="1"/>
</dbReference>